<proteinExistence type="predicted"/>
<organism evidence="3 4">
    <name type="scientific">Syntrophus gentianae</name>
    <dbReference type="NCBI Taxonomy" id="43775"/>
    <lineage>
        <taxon>Bacteria</taxon>
        <taxon>Pseudomonadati</taxon>
        <taxon>Thermodesulfobacteriota</taxon>
        <taxon>Syntrophia</taxon>
        <taxon>Syntrophales</taxon>
        <taxon>Syntrophaceae</taxon>
        <taxon>Syntrophus</taxon>
    </lineage>
</organism>
<evidence type="ECO:0000313" key="4">
    <source>
        <dbReference type="Proteomes" id="UP000198744"/>
    </source>
</evidence>
<dbReference type="STRING" id="43775.SAMN04489760_1446"/>
<dbReference type="OrthoDB" id="8558695at2"/>
<dbReference type="RefSeq" id="WP_093884828.1">
    <property type="nucleotide sequence ID" value="NZ_FOBS01000044.1"/>
</dbReference>
<dbReference type="AlphaFoldDB" id="A0A1H8B2N5"/>
<gene>
    <name evidence="3" type="ORF">SAMN04489760_1446</name>
</gene>
<keyword evidence="1" id="KW-1133">Transmembrane helix</keyword>
<feature type="transmembrane region" description="Helical" evidence="1">
    <location>
        <begin position="191"/>
        <end position="210"/>
    </location>
</feature>
<reference evidence="3 4" key="1">
    <citation type="submission" date="2016-10" db="EMBL/GenBank/DDBJ databases">
        <authorList>
            <person name="de Groot N.N."/>
        </authorList>
    </citation>
    <scope>NUCLEOTIDE SEQUENCE [LARGE SCALE GENOMIC DNA]</scope>
    <source>
        <strain evidence="3 4">DSM 8423</strain>
    </source>
</reference>
<feature type="signal peptide" evidence="2">
    <location>
        <begin position="1"/>
        <end position="27"/>
    </location>
</feature>
<keyword evidence="1" id="KW-0812">Transmembrane</keyword>
<keyword evidence="1" id="KW-0472">Membrane</keyword>
<sequence length="215" mass="22744">MKKGWISFFSVLFVSVLMGLSARQACAYTTTITHDLNSNSDQLVSTYSGITYDFDSNTPVFSGDGAVVQGTTGSYAAPYAVSNADSSKYLTVPYSNSTGSVTISLGGLYSYLGIWWGSVDKYNTLSLYKGSDLVATISGSTIISSNWGNQSSSESNIYLNVADITGGFDSIKMTSDGRAFEVDNITVGNPVPIPAAVWLLGPGLVGLVGVRRRMA</sequence>
<name>A0A1H8B2N5_9BACT</name>
<evidence type="ECO:0000313" key="3">
    <source>
        <dbReference type="EMBL" id="SEM76354.1"/>
    </source>
</evidence>
<evidence type="ECO:0000256" key="1">
    <source>
        <dbReference type="SAM" id="Phobius"/>
    </source>
</evidence>
<dbReference type="EMBL" id="FOBS01000044">
    <property type="protein sequence ID" value="SEM76354.1"/>
    <property type="molecule type" value="Genomic_DNA"/>
</dbReference>
<keyword evidence="2" id="KW-0732">Signal</keyword>
<keyword evidence="4" id="KW-1185">Reference proteome</keyword>
<feature type="chain" id="PRO_5011434432" evidence="2">
    <location>
        <begin position="28"/>
        <end position="215"/>
    </location>
</feature>
<evidence type="ECO:0000256" key="2">
    <source>
        <dbReference type="SAM" id="SignalP"/>
    </source>
</evidence>
<protein>
    <submittedName>
        <fullName evidence="3">VPLPA-CTERM protein sorting domain-containing protein</fullName>
    </submittedName>
</protein>
<dbReference type="Proteomes" id="UP000198744">
    <property type="component" value="Unassembled WGS sequence"/>
</dbReference>
<accession>A0A1H8B2N5</accession>